<dbReference type="Proteomes" id="UP001209317">
    <property type="component" value="Unassembled WGS sequence"/>
</dbReference>
<sequence length="73" mass="8456">GTYLRAKFDSLVGRMGKKKALLVIGHKILCAAYHLLTTRLPYQSFAVEKFEQQRRDKRIMYLQKELKGLGVMV</sequence>
<keyword evidence="2" id="KW-1185">Reference proteome</keyword>
<dbReference type="EMBL" id="JAOTPL010000059">
    <property type="protein sequence ID" value="MCU7695604.1"/>
    <property type="molecule type" value="Genomic_DNA"/>
</dbReference>
<evidence type="ECO:0000313" key="2">
    <source>
        <dbReference type="Proteomes" id="UP001209317"/>
    </source>
</evidence>
<name>A0AAE3IPC0_9BACT</name>
<organism evidence="1 2">
    <name type="scientific">Haoranjiania flava</name>
    <dbReference type="NCBI Taxonomy" id="1856322"/>
    <lineage>
        <taxon>Bacteria</taxon>
        <taxon>Pseudomonadati</taxon>
        <taxon>Bacteroidota</taxon>
        <taxon>Chitinophagia</taxon>
        <taxon>Chitinophagales</taxon>
        <taxon>Chitinophagaceae</taxon>
        <taxon>Haoranjiania</taxon>
    </lineage>
</organism>
<protein>
    <recommendedName>
        <fullName evidence="3">IS110 family transposase</fullName>
    </recommendedName>
</protein>
<proteinExistence type="predicted"/>
<reference evidence="1" key="1">
    <citation type="submission" date="2022-10" db="EMBL/GenBank/DDBJ databases">
        <authorList>
            <person name="Kim H.S."/>
            <person name="Kim J.-S."/>
            <person name="Suh M.K."/>
            <person name="Eom M.K."/>
            <person name="Lee J.-S."/>
        </authorList>
    </citation>
    <scope>NUCLEOTIDE SEQUENCE</scope>
    <source>
        <strain evidence="1">LIP-5</strain>
    </source>
</reference>
<comment type="caution">
    <text evidence="1">The sequence shown here is derived from an EMBL/GenBank/DDBJ whole genome shotgun (WGS) entry which is preliminary data.</text>
</comment>
<dbReference type="AlphaFoldDB" id="A0AAE3IPC0"/>
<evidence type="ECO:0008006" key="3">
    <source>
        <dbReference type="Google" id="ProtNLM"/>
    </source>
</evidence>
<feature type="non-terminal residue" evidence="1">
    <location>
        <position position="1"/>
    </location>
</feature>
<evidence type="ECO:0000313" key="1">
    <source>
        <dbReference type="EMBL" id="MCU7695604.1"/>
    </source>
</evidence>
<accession>A0AAE3IPC0</accession>
<dbReference type="RefSeq" id="WP_263039089.1">
    <property type="nucleotide sequence ID" value="NZ_JAOTPL010000059.1"/>
</dbReference>
<gene>
    <name evidence="1" type="ORF">OD355_13845</name>
</gene>